<keyword evidence="4 7" id="KW-0808">Transferase</keyword>
<keyword evidence="10" id="KW-1185">Reference proteome</keyword>
<evidence type="ECO:0000256" key="2">
    <source>
        <dbReference type="ARBA" id="ARBA00011971"/>
    </source>
</evidence>
<evidence type="ECO:0000259" key="8">
    <source>
        <dbReference type="Pfam" id="PF00156"/>
    </source>
</evidence>
<dbReference type="SUPFAM" id="SSF53271">
    <property type="entry name" value="PRTase-like"/>
    <property type="match status" value="1"/>
</dbReference>
<evidence type="ECO:0000313" key="9">
    <source>
        <dbReference type="EMBL" id="KYH29251.1"/>
    </source>
</evidence>
<comment type="caution">
    <text evidence="9">The sequence shown here is derived from an EMBL/GenBank/DDBJ whole genome shotgun (WGS) entry which is preliminary data.</text>
</comment>
<dbReference type="Gene3D" id="3.40.50.2020">
    <property type="match status" value="1"/>
</dbReference>
<comment type="function">
    <text evidence="7">Catalyzes the transfer of a ribosyl phosphate group from 5-phosphoribose 1-diphosphate to orotate, leading to the formation of orotidine monophosphate (OMP).</text>
</comment>
<comment type="cofactor">
    <cofactor evidence="7">
        <name>Mg(2+)</name>
        <dbReference type="ChEBI" id="CHEBI:18420"/>
    </cofactor>
</comment>
<dbReference type="PANTHER" id="PTHR19278:SF9">
    <property type="entry name" value="URIDINE 5'-MONOPHOSPHATE SYNTHASE"/>
    <property type="match status" value="1"/>
</dbReference>
<evidence type="ECO:0000256" key="5">
    <source>
        <dbReference type="ARBA" id="ARBA00022842"/>
    </source>
</evidence>
<comment type="similarity">
    <text evidence="7">Belongs to the purine/pyrimidine phosphoribosyltransferase family. PyrE subfamily.</text>
</comment>
<dbReference type="InterPro" id="IPR023031">
    <property type="entry name" value="OPRT"/>
</dbReference>
<dbReference type="STRING" id="1121305.CLCOL_09840"/>
<dbReference type="UniPathway" id="UPA00070">
    <property type="reaction ID" value="UER00119"/>
</dbReference>
<dbReference type="GO" id="GO:0000287">
    <property type="term" value="F:magnesium ion binding"/>
    <property type="evidence" value="ECO:0007669"/>
    <property type="project" value="UniProtKB-UniRule"/>
</dbReference>
<feature type="binding site" evidence="7">
    <location>
        <position position="124"/>
    </location>
    <ligand>
        <name>orotate</name>
        <dbReference type="ChEBI" id="CHEBI:30839"/>
    </ligand>
</feature>
<evidence type="ECO:0000256" key="4">
    <source>
        <dbReference type="ARBA" id="ARBA00022679"/>
    </source>
</evidence>
<keyword evidence="6 7" id="KW-0665">Pyrimidine biosynthesis</keyword>
<evidence type="ECO:0000256" key="7">
    <source>
        <dbReference type="HAMAP-Rule" id="MF_01208"/>
    </source>
</evidence>
<keyword evidence="5 7" id="KW-0460">Magnesium</keyword>
<feature type="domain" description="Phosphoribosyltransferase" evidence="8">
    <location>
        <begin position="55"/>
        <end position="158"/>
    </location>
</feature>
<dbReference type="Pfam" id="PF00156">
    <property type="entry name" value="Pribosyltran"/>
    <property type="match status" value="1"/>
</dbReference>
<dbReference type="GO" id="GO:0044205">
    <property type="term" value="P:'de novo' UMP biosynthetic process"/>
    <property type="evidence" value="ECO:0007669"/>
    <property type="project" value="UniProtKB-UniRule"/>
</dbReference>
<sequence length="195" mass="21697">MGEIIMDKNINVLEILKEVEALLDGHFLLSSGKHSNRYIQCAKLLQYPDRAEKVLSVVYDKVKNLDFDIVLGPAMGGIIVAYELGRQLGKPAIFTERVDGKMTLRRGFEIKQGQKVLITEDVVTTGKSSLETAEVIKSLGGEVIGIACIADRKSSKIEYPIYSAIELEVQSFEKYECPLCKKGIEYVKPGSRNIK</sequence>
<feature type="binding site" description="in other chain" evidence="7">
    <location>
        <begin position="120"/>
        <end position="128"/>
    </location>
    <ligand>
        <name>5-phospho-alpha-D-ribose 1-diphosphate</name>
        <dbReference type="ChEBI" id="CHEBI:58017"/>
        <note>ligand shared between dimeric partners</note>
    </ligand>
</feature>
<dbReference type="GO" id="GO:0004588">
    <property type="term" value="F:orotate phosphoribosyltransferase activity"/>
    <property type="evidence" value="ECO:0007669"/>
    <property type="project" value="UniProtKB-UniRule"/>
</dbReference>
<comment type="caution">
    <text evidence="7">Lacks conserved residue(s) required for the propagation of feature annotation.</text>
</comment>
<dbReference type="AlphaFoldDB" id="A0A151ANP1"/>
<dbReference type="GO" id="GO:0019856">
    <property type="term" value="P:pyrimidine nucleobase biosynthetic process"/>
    <property type="evidence" value="ECO:0007669"/>
    <property type="project" value="InterPro"/>
</dbReference>
<dbReference type="PATRIC" id="fig|1121305.3.peg.998"/>
<accession>A0A151ANP1</accession>
<dbReference type="NCBIfam" id="TIGR01367">
    <property type="entry name" value="pyrE_Therm"/>
    <property type="match status" value="1"/>
</dbReference>
<evidence type="ECO:0000256" key="6">
    <source>
        <dbReference type="ARBA" id="ARBA00022975"/>
    </source>
</evidence>
<proteinExistence type="inferred from homology"/>
<dbReference type="EC" id="2.4.2.10" evidence="2 7"/>
<dbReference type="HAMAP" id="MF_01208">
    <property type="entry name" value="PyrE"/>
    <property type="match status" value="1"/>
</dbReference>
<feature type="binding site" evidence="7">
    <location>
        <position position="97"/>
    </location>
    <ligand>
        <name>5-phospho-alpha-D-ribose 1-diphosphate</name>
        <dbReference type="ChEBI" id="CHEBI:58017"/>
        <note>ligand shared between dimeric partners</note>
    </ligand>
</feature>
<comment type="subunit">
    <text evidence="7">Homodimer.</text>
</comment>
<name>A0A151ANP1_9CLOT</name>
<dbReference type="InterPro" id="IPR029057">
    <property type="entry name" value="PRTase-like"/>
</dbReference>
<reference evidence="9 10" key="1">
    <citation type="submission" date="2016-02" db="EMBL/GenBank/DDBJ databases">
        <title>Genome sequence of Clostridium colicanis DSM 13634.</title>
        <authorList>
            <person name="Poehlein A."/>
            <person name="Daniel R."/>
        </authorList>
    </citation>
    <scope>NUCLEOTIDE SEQUENCE [LARGE SCALE GENOMIC DNA]</scope>
    <source>
        <strain evidence="9 10">DSM 13634</strain>
    </source>
</reference>
<dbReference type="InterPro" id="IPR000836">
    <property type="entry name" value="PRTase_dom"/>
</dbReference>
<evidence type="ECO:0000256" key="1">
    <source>
        <dbReference type="ARBA" id="ARBA00004889"/>
    </source>
</evidence>
<feature type="binding site" evidence="7">
    <location>
        <position position="152"/>
    </location>
    <ligand>
        <name>orotate</name>
        <dbReference type="ChEBI" id="CHEBI:30839"/>
    </ligand>
</feature>
<dbReference type="InterPro" id="IPR006273">
    <property type="entry name" value="Orotate_PRibTrfase_bac"/>
</dbReference>
<evidence type="ECO:0000256" key="3">
    <source>
        <dbReference type="ARBA" id="ARBA00022676"/>
    </source>
</evidence>
<dbReference type="PANTHER" id="PTHR19278">
    <property type="entry name" value="OROTATE PHOSPHORIBOSYLTRANSFERASE"/>
    <property type="match status" value="1"/>
</dbReference>
<keyword evidence="3 7" id="KW-0328">Glycosyltransferase</keyword>
<protein>
    <recommendedName>
        <fullName evidence="2 7">Orotate phosphoribosyltransferase</fullName>
        <shortName evidence="7">OPRT</shortName>
        <shortName evidence="7">OPRTase</shortName>
        <ecNumber evidence="2 7">2.4.2.10</ecNumber>
    </recommendedName>
</protein>
<evidence type="ECO:0000313" key="10">
    <source>
        <dbReference type="Proteomes" id="UP000075374"/>
    </source>
</evidence>
<dbReference type="EMBL" id="LTBB01000004">
    <property type="protein sequence ID" value="KYH29251.1"/>
    <property type="molecule type" value="Genomic_DNA"/>
</dbReference>
<comment type="pathway">
    <text evidence="1 7">Pyrimidine metabolism; UMP biosynthesis via de novo pathway; UMP from orotate: step 1/2.</text>
</comment>
<dbReference type="CDD" id="cd06223">
    <property type="entry name" value="PRTases_typeI"/>
    <property type="match status" value="1"/>
</dbReference>
<dbReference type="Proteomes" id="UP000075374">
    <property type="component" value="Unassembled WGS sequence"/>
</dbReference>
<organism evidence="9 10">
    <name type="scientific">Clostridium colicanis DSM 13634</name>
    <dbReference type="NCBI Taxonomy" id="1121305"/>
    <lineage>
        <taxon>Bacteria</taxon>
        <taxon>Bacillati</taxon>
        <taxon>Bacillota</taxon>
        <taxon>Clostridia</taxon>
        <taxon>Eubacteriales</taxon>
        <taxon>Clostridiaceae</taxon>
        <taxon>Clostridium</taxon>
    </lineage>
</organism>
<comment type="catalytic activity">
    <reaction evidence="7">
        <text>orotidine 5'-phosphate + diphosphate = orotate + 5-phospho-alpha-D-ribose 1-diphosphate</text>
        <dbReference type="Rhea" id="RHEA:10380"/>
        <dbReference type="ChEBI" id="CHEBI:30839"/>
        <dbReference type="ChEBI" id="CHEBI:33019"/>
        <dbReference type="ChEBI" id="CHEBI:57538"/>
        <dbReference type="ChEBI" id="CHEBI:58017"/>
        <dbReference type="EC" id="2.4.2.10"/>
    </reaction>
</comment>
<gene>
    <name evidence="7 9" type="primary">pyrE</name>
    <name evidence="9" type="ORF">CLCOL_09840</name>
</gene>